<organism evidence="2 3">
    <name type="scientific">Kitasatospora xanthocidica</name>
    <dbReference type="NCBI Taxonomy" id="83382"/>
    <lineage>
        <taxon>Bacteria</taxon>
        <taxon>Bacillati</taxon>
        <taxon>Actinomycetota</taxon>
        <taxon>Actinomycetes</taxon>
        <taxon>Kitasatosporales</taxon>
        <taxon>Streptomycetaceae</taxon>
        <taxon>Kitasatospora</taxon>
    </lineage>
</organism>
<name>A0A372ZUU5_9ACTN</name>
<accession>A0A372ZUU5</accession>
<keyword evidence="3" id="KW-1185">Reference proteome</keyword>
<reference evidence="2 3" key="1">
    <citation type="submission" date="2018-08" db="EMBL/GenBank/DDBJ databases">
        <title>Diversity &amp; Physiological Properties of Lignin-Decomposing Actinobacteria from Soil.</title>
        <authorList>
            <person name="Roh S.G."/>
            <person name="Kim S.B."/>
        </authorList>
    </citation>
    <scope>NUCLEOTIDE SEQUENCE [LARGE SCALE GENOMIC DNA]</scope>
    <source>
        <strain evidence="2 3">MMS17-GH009</strain>
    </source>
</reference>
<sequence length="390" mass="41123">MSGIAPLLDGTVVASAAAALFLAPRVLRREAGPARRARSYGPEPVLAAVVALIYLNQVLVAVYVNRVHHGDVSFITRYLQPGWFDVPRLDALAARFPAPGLLAPSVLRVQAFLELPLVLLAFVAVVRRLDRALYVRLARSPLVPLAAASYTVAFCAVEWDLRNPYTVGDLVLRTLAACLTPPLIAWLARRETGAEPGAGAGAEAEAKPVPEPGPARGLFRFALDLWAYGQLMLVLYDTALLYNLARLGDHLPSAAAALAVLVATRTVPPRGPHPRPQPGPYTATLAGTIGRALALFLVPALSIRYAESFGTPELAALAGLLVIGAAARRDAPRLLLPALAGAVVGYAVATLAPGPYYEATLLRSATGALLATTALCALLDTTRARLVVRS</sequence>
<dbReference type="AlphaFoldDB" id="A0A372ZUU5"/>
<feature type="transmembrane region" description="Helical" evidence="1">
    <location>
        <begin position="334"/>
        <end position="354"/>
    </location>
</feature>
<feature type="transmembrane region" description="Helical" evidence="1">
    <location>
        <begin position="45"/>
        <end position="64"/>
    </location>
</feature>
<keyword evidence="1" id="KW-0812">Transmembrane</keyword>
<keyword evidence="1" id="KW-1133">Transmembrane helix</keyword>
<gene>
    <name evidence="2" type="ORF">DR950_18580</name>
</gene>
<dbReference type="EMBL" id="QVIG01000001">
    <property type="protein sequence ID" value="RGD59531.1"/>
    <property type="molecule type" value="Genomic_DNA"/>
</dbReference>
<feature type="transmembrane region" description="Helical" evidence="1">
    <location>
        <begin position="360"/>
        <end position="379"/>
    </location>
</feature>
<evidence type="ECO:0000313" key="3">
    <source>
        <dbReference type="Proteomes" id="UP000263377"/>
    </source>
</evidence>
<dbReference type="RefSeq" id="WP_117487718.1">
    <property type="nucleotide sequence ID" value="NZ_QVIG01000001.1"/>
</dbReference>
<feature type="transmembrane region" description="Helical" evidence="1">
    <location>
        <begin position="109"/>
        <end position="129"/>
    </location>
</feature>
<proteinExistence type="predicted"/>
<dbReference type="Proteomes" id="UP000263377">
    <property type="component" value="Unassembled WGS sequence"/>
</dbReference>
<evidence type="ECO:0000313" key="2">
    <source>
        <dbReference type="EMBL" id="RGD59531.1"/>
    </source>
</evidence>
<keyword evidence="1" id="KW-0472">Membrane</keyword>
<feature type="transmembrane region" description="Helical" evidence="1">
    <location>
        <begin position="6"/>
        <end position="24"/>
    </location>
</feature>
<comment type="caution">
    <text evidence="2">The sequence shown here is derived from an EMBL/GenBank/DDBJ whole genome shotgun (WGS) entry which is preliminary data.</text>
</comment>
<protein>
    <submittedName>
        <fullName evidence="2">Uncharacterized protein</fullName>
    </submittedName>
</protein>
<evidence type="ECO:0000256" key="1">
    <source>
        <dbReference type="SAM" id="Phobius"/>
    </source>
</evidence>